<reference evidence="6" key="1">
    <citation type="submission" date="2022-11" db="EMBL/GenBank/DDBJ databases">
        <title>The whole genome sequencing of pests is an important tool to study the evolution of the plant-insect interaction and insecticide resistance.</title>
        <authorList>
            <person name="Kananovich Y."/>
        </authorList>
    </citation>
    <scope>NUCLEOTIDE SEQUENCE</scope>
    <source>
        <strain evidence="6">BSU_Mac_2017</strain>
    </source>
</reference>
<organism evidence="6 7">
    <name type="scientific">Buchnera aphidicola</name>
    <name type="common">Macrosiphum albifrons</name>
    <dbReference type="NCBI Taxonomy" id="2994844"/>
    <lineage>
        <taxon>Bacteria</taxon>
        <taxon>Pseudomonadati</taxon>
        <taxon>Pseudomonadota</taxon>
        <taxon>Gammaproteobacteria</taxon>
        <taxon>Enterobacterales</taxon>
        <taxon>Erwiniaceae</taxon>
        <taxon>Buchnera</taxon>
    </lineage>
</organism>
<evidence type="ECO:0000256" key="1">
    <source>
        <dbReference type="ARBA" id="ARBA00022598"/>
    </source>
</evidence>
<dbReference type="Pfam" id="PF08245">
    <property type="entry name" value="Mur_ligase_M"/>
    <property type="match status" value="1"/>
</dbReference>
<dbReference type="AlphaFoldDB" id="A0AAJ5PU30"/>
<keyword evidence="4" id="KW-0472">Membrane</keyword>
<name>A0AAJ5PU30_9GAMM</name>
<dbReference type="Gene3D" id="3.40.1390.10">
    <property type="entry name" value="MurE/MurF, N-terminal domain"/>
    <property type="match status" value="1"/>
</dbReference>
<keyword evidence="2" id="KW-0547">Nucleotide-binding</keyword>
<dbReference type="PANTHER" id="PTHR43024:SF1">
    <property type="entry name" value="UDP-N-ACETYLMURAMOYL-TRIPEPTIDE--D-ALANYL-D-ALANINE LIGASE"/>
    <property type="match status" value="1"/>
</dbReference>
<protein>
    <submittedName>
        <fullName evidence="6">Mur ligase family protein</fullName>
    </submittedName>
</protein>
<keyword evidence="3" id="KW-0067">ATP-binding</keyword>
<evidence type="ECO:0000256" key="2">
    <source>
        <dbReference type="ARBA" id="ARBA00022741"/>
    </source>
</evidence>
<dbReference type="SUPFAM" id="SSF63418">
    <property type="entry name" value="MurE/MurF N-terminal domain"/>
    <property type="match status" value="1"/>
</dbReference>
<proteinExistence type="predicted"/>
<dbReference type="InterPro" id="IPR051046">
    <property type="entry name" value="MurCDEF_CellWall_CoF430Synth"/>
</dbReference>
<dbReference type="InterPro" id="IPR036565">
    <property type="entry name" value="Mur-like_cat_sf"/>
</dbReference>
<evidence type="ECO:0000256" key="3">
    <source>
        <dbReference type="ARBA" id="ARBA00022840"/>
    </source>
</evidence>
<dbReference type="GO" id="GO:0005524">
    <property type="term" value="F:ATP binding"/>
    <property type="evidence" value="ECO:0007669"/>
    <property type="project" value="UniProtKB-KW"/>
</dbReference>
<keyword evidence="4" id="KW-0812">Transmembrane</keyword>
<dbReference type="Gene3D" id="3.40.1190.10">
    <property type="entry name" value="Mur-like, catalytic domain"/>
    <property type="match status" value="1"/>
</dbReference>
<dbReference type="Proteomes" id="UP001163094">
    <property type="component" value="Chromosome"/>
</dbReference>
<dbReference type="InterPro" id="IPR035911">
    <property type="entry name" value="MurE/MurF_N"/>
</dbReference>
<evidence type="ECO:0000313" key="7">
    <source>
        <dbReference type="Proteomes" id="UP001163094"/>
    </source>
</evidence>
<evidence type="ECO:0000313" key="6">
    <source>
        <dbReference type="EMBL" id="WAI11980.1"/>
    </source>
</evidence>
<evidence type="ECO:0000256" key="4">
    <source>
        <dbReference type="SAM" id="Phobius"/>
    </source>
</evidence>
<dbReference type="SUPFAM" id="SSF53623">
    <property type="entry name" value="MurD-like peptide ligases, catalytic domain"/>
    <property type="match status" value="1"/>
</dbReference>
<dbReference type="InterPro" id="IPR013221">
    <property type="entry name" value="Mur_ligase_cen"/>
</dbReference>
<accession>A0AAJ5PU30</accession>
<feature type="transmembrane region" description="Helical" evidence="4">
    <location>
        <begin position="245"/>
        <end position="263"/>
    </location>
</feature>
<dbReference type="GO" id="GO:0016881">
    <property type="term" value="F:acid-amino acid ligase activity"/>
    <property type="evidence" value="ECO:0007669"/>
    <property type="project" value="InterPro"/>
</dbReference>
<sequence>MISLSLKKIASITNGKLHGTDLLIDEIVIDTKKIIPGCLFIALIGQKFDAHIFINDAIKKGCSAFITQKNINSYVSYIIVKNTSIALGQISSWIRKKTNVKVLAITGSCGKTSVKEMTASILRKNGNTISTIDNSNNNIGVPMTLLQLTKKHKYAVIELGANKPGEISYTSNISQPEIILINNIHCAHLKGFKSLLGVSKAKSEILTGLKPKGIVVINLDSHHLSQWKKDIKKNKILFFSIKKKNIAIFFVVILKFMFMVHLLQCTHHVEK</sequence>
<keyword evidence="4" id="KW-1133">Transmembrane helix</keyword>
<evidence type="ECO:0000259" key="5">
    <source>
        <dbReference type="Pfam" id="PF08245"/>
    </source>
</evidence>
<dbReference type="PANTHER" id="PTHR43024">
    <property type="entry name" value="UDP-N-ACETYLMURAMOYL-TRIPEPTIDE--D-ALANYL-D-ALANINE LIGASE"/>
    <property type="match status" value="1"/>
</dbReference>
<keyword evidence="1 6" id="KW-0436">Ligase</keyword>
<feature type="domain" description="Mur ligase central" evidence="5">
    <location>
        <begin position="105"/>
        <end position="245"/>
    </location>
</feature>
<dbReference type="EMBL" id="CP113409">
    <property type="protein sequence ID" value="WAI11980.1"/>
    <property type="molecule type" value="Genomic_DNA"/>
</dbReference>
<gene>
    <name evidence="6" type="ORF">OW721_01125</name>
</gene>